<keyword evidence="3" id="KW-1003">Cell membrane</keyword>
<feature type="transmembrane region" description="Helical" evidence="7">
    <location>
        <begin position="49"/>
        <end position="67"/>
    </location>
</feature>
<dbReference type="InterPro" id="IPR020846">
    <property type="entry name" value="MFS_dom"/>
</dbReference>
<evidence type="ECO:0000256" key="1">
    <source>
        <dbReference type="ARBA" id="ARBA00004651"/>
    </source>
</evidence>
<comment type="subcellular location">
    <subcellularLocation>
        <location evidence="1">Cell membrane</location>
        <topology evidence="1">Multi-pass membrane protein</topology>
    </subcellularLocation>
</comment>
<proteinExistence type="predicted"/>
<keyword evidence="4 7" id="KW-0812">Transmembrane</keyword>
<organism evidence="9 10">
    <name type="scientific">Streptosporangium album</name>
    <dbReference type="NCBI Taxonomy" id="47479"/>
    <lineage>
        <taxon>Bacteria</taxon>
        <taxon>Bacillati</taxon>
        <taxon>Actinomycetota</taxon>
        <taxon>Actinomycetes</taxon>
        <taxon>Streptosporangiales</taxon>
        <taxon>Streptosporangiaceae</taxon>
        <taxon>Streptosporangium</taxon>
    </lineage>
</organism>
<gene>
    <name evidence="9" type="ORF">FHR32_003627</name>
</gene>
<feature type="transmembrane region" description="Helical" evidence="7">
    <location>
        <begin position="303"/>
        <end position="325"/>
    </location>
</feature>
<evidence type="ECO:0000256" key="7">
    <source>
        <dbReference type="SAM" id="Phobius"/>
    </source>
</evidence>
<dbReference type="InterPro" id="IPR036259">
    <property type="entry name" value="MFS_trans_sf"/>
</dbReference>
<feature type="transmembrane region" description="Helical" evidence="7">
    <location>
        <begin position="383"/>
        <end position="403"/>
    </location>
</feature>
<feature type="transmembrane region" description="Helical" evidence="7">
    <location>
        <begin position="106"/>
        <end position="128"/>
    </location>
</feature>
<dbReference type="Pfam" id="PF07690">
    <property type="entry name" value="MFS_1"/>
    <property type="match status" value="1"/>
</dbReference>
<feature type="transmembrane region" description="Helical" evidence="7">
    <location>
        <begin position="239"/>
        <end position="262"/>
    </location>
</feature>
<dbReference type="Gene3D" id="1.20.1250.20">
    <property type="entry name" value="MFS general substrate transporter like domains"/>
    <property type="match status" value="2"/>
</dbReference>
<evidence type="ECO:0000259" key="8">
    <source>
        <dbReference type="PROSITE" id="PS50850"/>
    </source>
</evidence>
<dbReference type="PROSITE" id="PS50850">
    <property type="entry name" value="MFS"/>
    <property type="match status" value="1"/>
</dbReference>
<feature type="transmembrane region" description="Helical" evidence="7">
    <location>
        <begin position="12"/>
        <end position="37"/>
    </location>
</feature>
<feature type="transmembrane region" description="Helical" evidence="7">
    <location>
        <begin position="209"/>
        <end position="233"/>
    </location>
</feature>
<keyword evidence="6 7" id="KW-0472">Membrane</keyword>
<evidence type="ECO:0000256" key="6">
    <source>
        <dbReference type="ARBA" id="ARBA00023136"/>
    </source>
</evidence>
<dbReference type="Gene3D" id="1.20.1720.10">
    <property type="entry name" value="Multidrug resistance protein D"/>
    <property type="match status" value="1"/>
</dbReference>
<keyword evidence="5 7" id="KW-1133">Transmembrane helix</keyword>
<evidence type="ECO:0000256" key="4">
    <source>
        <dbReference type="ARBA" id="ARBA00022692"/>
    </source>
</evidence>
<sequence>MSSTSAPRSRRLALTVLCAGMLMIILDGGIVTVALPAIQQDLRFSSSSLTWTVNAYMIAFGGLLLLAGRLGDLLGRRRMFVTGLAVFTVASIGQVLGGVLTDALSWHWVFLINLPIGVAAVLLAVLVLENDRGIGLGKGADALGALLVTGGVMLGVYAIVQTEQYGWTSGRTLGFAALALALIAGFAARQATAARPLLPLRVFRSRNVWGANLIQMLMLAAMFSFQILIALYMQNVLGYGASATGLAMLPAALAIGVLSLGFSARLVTRFGERTILLAGLVLLLAGRLLLVRVPVDGAYAVDLLPAMLLAGGFGLAMPALTALGMSGTRPGDAGVASGLFNTTQQIGAALGVAALSTLAASRTEHLAAGGQHAASALTGGFQLAFGIGAGLLTAAIVLTVLVLRKPATGGESAETTAPAAEAAVVA</sequence>
<name>A0A7W7RWQ3_9ACTN</name>
<evidence type="ECO:0000256" key="2">
    <source>
        <dbReference type="ARBA" id="ARBA00022448"/>
    </source>
</evidence>
<dbReference type="GO" id="GO:0022857">
    <property type="term" value="F:transmembrane transporter activity"/>
    <property type="evidence" value="ECO:0007669"/>
    <property type="project" value="InterPro"/>
</dbReference>
<dbReference type="SUPFAM" id="SSF103473">
    <property type="entry name" value="MFS general substrate transporter"/>
    <property type="match status" value="1"/>
</dbReference>
<feature type="transmembrane region" description="Helical" evidence="7">
    <location>
        <begin position="274"/>
        <end position="291"/>
    </location>
</feature>
<dbReference type="InterPro" id="IPR011701">
    <property type="entry name" value="MFS"/>
</dbReference>
<dbReference type="Proteomes" id="UP000534286">
    <property type="component" value="Unassembled WGS sequence"/>
</dbReference>
<evidence type="ECO:0000313" key="9">
    <source>
        <dbReference type="EMBL" id="MBB4939322.1"/>
    </source>
</evidence>
<feature type="domain" description="Major facilitator superfamily (MFS) profile" evidence="8">
    <location>
        <begin position="13"/>
        <end position="407"/>
    </location>
</feature>
<dbReference type="RefSeq" id="WP_184755332.1">
    <property type="nucleotide sequence ID" value="NZ_BAABEK010000031.1"/>
</dbReference>
<keyword evidence="2" id="KW-0813">Transport</keyword>
<dbReference type="PANTHER" id="PTHR42718:SF46">
    <property type="entry name" value="BLR6921 PROTEIN"/>
    <property type="match status" value="1"/>
</dbReference>
<accession>A0A7W7RWQ3</accession>
<keyword evidence="10" id="KW-1185">Reference proteome</keyword>
<protein>
    <submittedName>
        <fullName evidence="9">MFS family permease</fullName>
    </submittedName>
</protein>
<feature type="transmembrane region" description="Helical" evidence="7">
    <location>
        <begin position="140"/>
        <end position="160"/>
    </location>
</feature>
<dbReference type="AlphaFoldDB" id="A0A7W7RWQ3"/>
<reference evidence="9 10" key="1">
    <citation type="submission" date="2020-08" db="EMBL/GenBank/DDBJ databases">
        <title>Sequencing the genomes of 1000 actinobacteria strains.</title>
        <authorList>
            <person name="Klenk H.-P."/>
        </authorList>
    </citation>
    <scope>NUCLEOTIDE SEQUENCE [LARGE SCALE GENOMIC DNA]</scope>
    <source>
        <strain evidence="9 10">DSM 43023</strain>
    </source>
</reference>
<feature type="transmembrane region" description="Helical" evidence="7">
    <location>
        <begin position="79"/>
        <end position="100"/>
    </location>
</feature>
<dbReference type="PANTHER" id="PTHR42718">
    <property type="entry name" value="MAJOR FACILITATOR SUPERFAMILY MULTIDRUG TRANSPORTER MFSC"/>
    <property type="match status" value="1"/>
</dbReference>
<feature type="transmembrane region" description="Helical" evidence="7">
    <location>
        <begin position="172"/>
        <end position="188"/>
    </location>
</feature>
<comment type="caution">
    <text evidence="9">The sequence shown here is derived from an EMBL/GenBank/DDBJ whole genome shotgun (WGS) entry which is preliminary data.</text>
</comment>
<dbReference type="GO" id="GO:0005886">
    <property type="term" value="C:plasma membrane"/>
    <property type="evidence" value="ECO:0007669"/>
    <property type="project" value="UniProtKB-SubCell"/>
</dbReference>
<evidence type="ECO:0000313" key="10">
    <source>
        <dbReference type="Proteomes" id="UP000534286"/>
    </source>
</evidence>
<dbReference type="EMBL" id="JACHJU010000001">
    <property type="protein sequence ID" value="MBB4939322.1"/>
    <property type="molecule type" value="Genomic_DNA"/>
</dbReference>
<evidence type="ECO:0000256" key="3">
    <source>
        <dbReference type="ARBA" id="ARBA00022475"/>
    </source>
</evidence>
<evidence type="ECO:0000256" key="5">
    <source>
        <dbReference type="ARBA" id="ARBA00022989"/>
    </source>
</evidence>
<feature type="transmembrane region" description="Helical" evidence="7">
    <location>
        <begin position="346"/>
        <end position="363"/>
    </location>
</feature>